<evidence type="ECO:0008006" key="4">
    <source>
        <dbReference type="Google" id="ProtNLM"/>
    </source>
</evidence>
<gene>
    <name evidence="2" type="ORF">ACED39_19255</name>
</gene>
<keyword evidence="1" id="KW-1133">Transmembrane helix</keyword>
<accession>A0ABV4MMV6</accession>
<keyword evidence="1" id="KW-0812">Transmembrane</keyword>
<evidence type="ECO:0000313" key="2">
    <source>
        <dbReference type="EMBL" id="MEZ8210908.1"/>
    </source>
</evidence>
<name>A0ABV4MMV6_9VIBR</name>
<keyword evidence="3" id="KW-1185">Reference proteome</keyword>
<evidence type="ECO:0000256" key="1">
    <source>
        <dbReference type="SAM" id="Phobius"/>
    </source>
</evidence>
<dbReference type="RefSeq" id="WP_371720608.1">
    <property type="nucleotide sequence ID" value="NZ_JBGOOF010000080.1"/>
</dbReference>
<keyword evidence="1" id="KW-0472">Membrane</keyword>
<feature type="transmembrane region" description="Helical" evidence="1">
    <location>
        <begin position="41"/>
        <end position="60"/>
    </location>
</feature>
<protein>
    <recommendedName>
        <fullName evidence="4">Transposase</fullName>
    </recommendedName>
</protein>
<comment type="caution">
    <text evidence="2">The sequence shown here is derived from an EMBL/GenBank/DDBJ whole genome shotgun (WGS) entry which is preliminary data.</text>
</comment>
<dbReference type="Proteomes" id="UP001569151">
    <property type="component" value="Unassembled WGS sequence"/>
</dbReference>
<proteinExistence type="predicted"/>
<sequence length="74" mass="8206">MGQQPVNTRLIRWGKFSGLFESRACGNYFINKAFKTDSQRWAVLVANCGAVFKVVLLSLVERCSPLNAALVVSQ</sequence>
<organism evidence="2 3">
    <name type="scientific">Vibrio bivalvicida</name>
    <dbReference type="NCBI Taxonomy" id="1276888"/>
    <lineage>
        <taxon>Bacteria</taxon>
        <taxon>Pseudomonadati</taxon>
        <taxon>Pseudomonadota</taxon>
        <taxon>Gammaproteobacteria</taxon>
        <taxon>Vibrionales</taxon>
        <taxon>Vibrionaceae</taxon>
        <taxon>Vibrio</taxon>
        <taxon>Vibrio oreintalis group</taxon>
    </lineage>
</organism>
<dbReference type="EMBL" id="JBGOOS010000038">
    <property type="protein sequence ID" value="MEZ8210908.1"/>
    <property type="molecule type" value="Genomic_DNA"/>
</dbReference>
<evidence type="ECO:0000313" key="3">
    <source>
        <dbReference type="Proteomes" id="UP001569151"/>
    </source>
</evidence>
<reference evidence="2 3" key="1">
    <citation type="submission" date="2024-06" db="EMBL/GenBank/DDBJ databases">
        <authorList>
            <person name="Steensen K."/>
            <person name="Seneca J."/>
            <person name="Bartlau N."/>
            <person name="Yu A.X."/>
            <person name="Polz M.F."/>
        </authorList>
    </citation>
    <scope>NUCLEOTIDE SEQUENCE [LARGE SCALE GENOMIC DNA]</scope>
    <source>
        <strain evidence="2 3">1F146</strain>
    </source>
</reference>